<evidence type="ECO:0000313" key="4">
    <source>
        <dbReference type="EMBL" id="QCP10280.1"/>
    </source>
</evidence>
<dbReference type="Proteomes" id="UP000298763">
    <property type="component" value="Chromosome"/>
</dbReference>
<dbReference type="Gene3D" id="3.40.630.30">
    <property type="match status" value="1"/>
</dbReference>
<dbReference type="InterPro" id="IPR000182">
    <property type="entry name" value="GNAT_dom"/>
</dbReference>
<dbReference type="RefSeq" id="WP_137313164.1">
    <property type="nucleotide sequence ID" value="NZ_CP040017.1"/>
</dbReference>
<proteinExistence type="predicted"/>
<keyword evidence="5" id="KW-1185">Reference proteome</keyword>
<feature type="region of interest" description="Disordered" evidence="1">
    <location>
        <begin position="34"/>
        <end position="53"/>
    </location>
</feature>
<dbReference type="EMBL" id="CP040017">
    <property type="protein sequence ID" value="QCP10280.1"/>
    <property type="molecule type" value="Genomic_DNA"/>
</dbReference>
<evidence type="ECO:0000259" key="2">
    <source>
        <dbReference type="PROSITE" id="PS51186"/>
    </source>
</evidence>
<reference evidence="3 6" key="2">
    <citation type="submission" date="2020-08" db="EMBL/GenBank/DDBJ databases">
        <title>Genomic Encyclopedia of Type Strains, Phase III (KMG-III): the genomes of soil and plant-associated and newly described type strains.</title>
        <authorList>
            <person name="Whitman W."/>
        </authorList>
    </citation>
    <scope>NUCLEOTIDE SEQUENCE [LARGE SCALE GENOMIC DNA]</scope>
    <source>
        <strain evidence="3 6">CECT 7753</strain>
    </source>
</reference>
<dbReference type="AlphaFoldDB" id="A0A4P8HPA6"/>
<evidence type="ECO:0000313" key="3">
    <source>
        <dbReference type="EMBL" id="MBB3221083.1"/>
    </source>
</evidence>
<name>A0A4P8HPA6_9BURK</name>
<evidence type="ECO:0000313" key="5">
    <source>
        <dbReference type="Proteomes" id="UP000298763"/>
    </source>
</evidence>
<reference evidence="4 5" key="1">
    <citation type="submission" date="2019-05" db="EMBL/GenBank/DDBJ databases">
        <title>Draft Genome Sequences of Six Type Strains of the Genus Massilia.</title>
        <authorList>
            <person name="Miess H."/>
            <person name="Frediansyhah A."/>
            <person name="Gross H."/>
        </authorList>
    </citation>
    <scope>NUCLEOTIDE SEQUENCE [LARGE SCALE GENOMIC DNA]</scope>
    <source>
        <strain evidence="4 5">DSMZ 26121</strain>
    </source>
</reference>
<evidence type="ECO:0000256" key="1">
    <source>
        <dbReference type="SAM" id="MobiDB-lite"/>
    </source>
</evidence>
<evidence type="ECO:0000313" key="6">
    <source>
        <dbReference type="Proteomes" id="UP000584325"/>
    </source>
</evidence>
<dbReference type="InterPro" id="IPR016181">
    <property type="entry name" value="Acyl_CoA_acyltransferase"/>
</dbReference>
<dbReference type="EMBL" id="JACHXS010000003">
    <property type="protein sequence ID" value="MBB3221083.1"/>
    <property type="molecule type" value="Genomic_DNA"/>
</dbReference>
<gene>
    <name evidence="4" type="ORF">FCL38_07460</name>
    <name evidence="3" type="ORF">FHS02_001890</name>
</gene>
<dbReference type="Proteomes" id="UP000584325">
    <property type="component" value="Unassembled WGS sequence"/>
</dbReference>
<sequence length="178" mass="20200">MDDNISPIEVRLTDRFPEPEFSVLQRRVFAELEQDSNEAEPATDGQAAPTPSGLVHSPMVRWGAYENNTLVGWSYGWMERDNVFYMANSGVLPTRRRRGIYTALINAIVRHATLAGAWAIRSRHTVVNNPVLIAKLREGFTISGMSQSARMGTLVELTLHLSREREVAYRRRVLPYRS</sequence>
<accession>A0A4P8HPA6</accession>
<organism evidence="3 6">
    <name type="scientific">Pseudoduganella umbonata</name>
    <dbReference type="NCBI Taxonomy" id="864828"/>
    <lineage>
        <taxon>Bacteria</taxon>
        <taxon>Pseudomonadati</taxon>
        <taxon>Pseudomonadota</taxon>
        <taxon>Betaproteobacteria</taxon>
        <taxon>Burkholderiales</taxon>
        <taxon>Oxalobacteraceae</taxon>
        <taxon>Telluria group</taxon>
        <taxon>Pseudoduganella</taxon>
    </lineage>
</organism>
<dbReference type="GO" id="GO:0016747">
    <property type="term" value="F:acyltransferase activity, transferring groups other than amino-acyl groups"/>
    <property type="evidence" value="ECO:0007669"/>
    <property type="project" value="InterPro"/>
</dbReference>
<protein>
    <submittedName>
        <fullName evidence="4">GNAT family N-acetyltransferase</fullName>
    </submittedName>
    <submittedName>
        <fullName evidence="3">GNAT superfamily N-acetyltransferase</fullName>
    </submittedName>
</protein>
<feature type="domain" description="N-acetyltransferase" evidence="2">
    <location>
        <begin position="19"/>
        <end position="164"/>
    </location>
</feature>
<dbReference type="Pfam" id="PF00583">
    <property type="entry name" value="Acetyltransf_1"/>
    <property type="match status" value="1"/>
</dbReference>
<dbReference type="PROSITE" id="PS51186">
    <property type="entry name" value="GNAT"/>
    <property type="match status" value="1"/>
</dbReference>
<dbReference type="OrthoDB" id="9342569at2"/>
<dbReference type="SUPFAM" id="SSF55729">
    <property type="entry name" value="Acyl-CoA N-acyltransferases (Nat)"/>
    <property type="match status" value="1"/>
</dbReference>
<keyword evidence="3" id="KW-0808">Transferase</keyword>
<dbReference type="CDD" id="cd04301">
    <property type="entry name" value="NAT_SF"/>
    <property type="match status" value="1"/>
</dbReference>